<evidence type="ECO:0000313" key="9">
    <source>
        <dbReference type="EMBL" id="KKB84175.1"/>
    </source>
</evidence>
<proteinExistence type="inferred from homology"/>
<dbReference type="PROSITE" id="PS50893">
    <property type="entry name" value="ABC_TRANSPORTER_2"/>
    <property type="match status" value="1"/>
</dbReference>
<keyword evidence="4" id="KW-0547">Nucleotide-binding</keyword>
<dbReference type="GO" id="GO:0015416">
    <property type="term" value="F:ABC-type phosphonate transporter activity"/>
    <property type="evidence" value="ECO:0007669"/>
    <property type="project" value="InterPro"/>
</dbReference>
<dbReference type="NCBIfam" id="TIGR02315">
    <property type="entry name" value="ABC_phnC"/>
    <property type="match status" value="1"/>
</dbReference>
<dbReference type="Proteomes" id="UP000033608">
    <property type="component" value="Unassembled WGS sequence"/>
</dbReference>
<dbReference type="RefSeq" id="WP_046135466.1">
    <property type="nucleotide sequence ID" value="NZ_FQVC01000003.1"/>
</dbReference>
<reference evidence="10 12" key="2">
    <citation type="submission" date="2016-11" db="EMBL/GenBank/DDBJ databases">
        <authorList>
            <person name="Jaros S."/>
            <person name="Januszkiewicz K."/>
            <person name="Wedrychowicz H."/>
        </authorList>
    </citation>
    <scope>NUCLEOTIDE SEQUENCE [LARGE SCALE GENOMIC DNA]</scope>
    <source>
        <strain evidence="10 12">DSM 17137</strain>
    </source>
</reference>
<dbReference type="AlphaFoldDB" id="A0A0F5LPA7"/>
<evidence type="ECO:0000313" key="10">
    <source>
        <dbReference type="EMBL" id="SHE94915.1"/>
    </source>
</evidence>
<keyword evidence="2" id="KW-0813">Transport</keyword>
<organism evidence="9 11">
    <name type="scientific">Devosia limi DSM 17137</name>
    <dbReference type="NCBI Taxonomy" id="1121477"/>
    <lineage>
        <taxon>Bacteria</taxon>
        <taxon>Pseudomonadati</taxon>
        <taxon>Pseudomonadota</taxon>
        <taxon>Alphaproteobacteria</taxon>
        <taxon>Hyphomicrobiales</taxon>
        <taxon>Devosiaceae</taxon>
        <taxon>Devosia</taxon>
    </lineage>
</organism>
<comment type="similarity">
    <text evidence="1">Belongs to the ABC transporter superfamily.</text>
</comment>
<dbReference type="CDD" id="cd03256">
    <property type="entry name" value="ABC_PhnC_transporter"/>
    <property type="match status" value="1"/>
</dbReference>
<dbReference type="Pfam" id="PF00005">
    <property type="entry name" value="ABC_tran"/>
    <property type="match status" value="1"/>
</dbReference>
<sequence>MLELNKVTKRFGDTVAVNNVSLSFAPGQMVGIIGRSGAGKSTLLRLINRLTSIGEGRITYGDIDVAALEGKQLRAWRARCAMIFQQFNLVNRLDVLTNVLIGRIGTAATLPVMFKRFPASDRASAVMALDRLDLLPQGLQRADTLSGGQQQRVAIARALMQKPSLILADEPIASLDPRNARLVMDALHAINKQDKITVICNLHTLDAARAYCDRIVGMAHGSVVFDGSPTQLTSAVIQQIYGDESEDAVDETLTSTMGAQLPVRTAAERHLEAAH</sequence>
<dbReference type="STRING" id="1121477.SAMN02745223_01514"/>
<evidence type="ECO:0000313" key="12">
    <source>
        <dbReference type="Proteomes" id="UP000184533"/>
    </source>
</evidence>
<keyword evidence="7" id="KW-0472">Membrane</keyword>
<evidence type="ECO:0000313" key="11">
    <source>
        <dbReference type="Proteomes" id="UP000033608"/>
    </source>
</evidence>
<name>A0A0F5LPA7_9HYPH</name>
<evidence type="ECO:0000256" key="5">
    <source>
        <dbReference type="ARBA" id="ARBA00022840"/>
    </source>
</evidence>
<dbReference type="InterPro" id="IPR003593">
    <property type="entry name" value="AAA+_ATPase"/>
</dbReference>
<gene>
    <name evidence="10" type="ORF">SAMN02745223_01514</name>
    <name evidence="9" type="ORF">VW29_11840</name>
</gene>
<dbReference type="PANTHER" id="PTHR43166">
    <property type="entry name" value="AMINO ACID IMPORT ATP-BINDING PROTEIN"/>
    <property type="match status" value="1"/>
</dbReference>
<evidence type="ECO:0000256" key="1">
    <source>
        <dbReference type="ARBA" id="ARBA00005417"/>
    </source>
</evidence>
<keyword evidence="3" id="KW-1003">Cell membrane</keyword>
<dbReference type="InterPro" id="IPR012693">
    <property type="entry name" value="ABC_transpr_PhnC"/>
</dbReference>
<dbReference type="Gene3D" id="3.40.50.300">
    <property type="entry name" value="P-loop containing nucleotide triphosphate hydrolases"/>
    <property type="match status" value="1"/>
</dbReference>
<evidence type="ECO:0000256" key="4">
    <source>
        <dbReference type="ARBA" id="ARBA00022741"/>
    </source>
</evidence>
<dbReference type="InterPro" id="IPR017871">
    <property type="entry name" value="ABC_transporter-like_CS"/>
</dbReference>
<keyword evidence="6" id="KW-1278">Translocase</keyword>
<evidence type="ECO:0000256" key="6">
    <source>
        <dbReference type="ARBA" id="ARBA00022967"/>
    </source>
</evidence>
<evidence type="ECO:0000256" key="3">
    <source>
        <dbReference type="ARBA" id="ARBA00022475"/>
    </source>
</evidence>
<protein>
    <submittedName>
        <fullName evidence="9">Phosphonate ABC transporter ATP-binding protein</fullName>
    </submittedName>
    <submittedName>
        <fullName evidence="10">Phosphonate transport system ATP-binding protein</fullName>
    </submittedName>
</protein>
<dbReference type="GO" id="GO:0016020">
    <property type="term" value="C:membrane"/>
    <property type="evidence" value="ECO:0007669"/>
    <property type="project" value="InterPro"/>
</dbReference>
<dbReference type="OrthoDB" id="8438829at2"/>
<reference evidence="9 11" key="1">
    <citation type="submission" date="2015-03" db="EMBL/GenBank/DDBJ databases">
        <authorList>
            <person name="Hassan Y.I."/>
            <person name="Lepp D."/>
            <person name="Zhou T."/>
        </authorList>
    </citation>
    <scope>NUCLEOTIDE SEQUENCE [LARGE SCALE GENOMIC DNA]</scope>
    <source>
        <strain evidence="9 11">DSM 17137</strain>
    </source>
</reference>
<dbReference type="GO" id="GO:0005524">
    <property type="term" value="F:ATP binding"/>
    <property type="evidence" value="ECO:0007669"/>
    <property type="project" value="UniProtKB-KW"/>
</dbReference>
<dbReference type="Proteomes" id="UP000184533">
    <property type="component" value="Unassembled WGS sequence"/>
</dbReference>
<dbReference type="EMBL" id="FQVC01000003">
    <property type="protein sequence ID" value="SHE94915.1"/>
    <property type="molecule type" value="Genomic_DNA"/>
</dbReference>
<feature type="domain" description="ABC transporter" evidence="8">
    <location>
        <begin position="2"/>
        <end position="245"/>
    </location>
</feature>
<dbReference type="InterPro" id="IPR050086">
    <property type="entry name" value="MetN_ABC_transporter-like"/>
</dbReference>
<dbReference type="PROSITE" id="PS00211">
    <property type="entry name" value="ABC_TRANSPORTER_1"/>
    <property type="match status" value="1"/>
</dbReference>
<keyword evidence="5 9" id="KW-0067">ATP-binding</keyword>
<dbReference type="GO" id="GO:0016887">
    <property type="term" value="F:ATP hydrolysis activity"/>
    <property type="evidence" value="ECO:0007669"/>
    <property type="project" value="InterPro"/>
</dbReference>
<dbReference type="InterPro" id="IPR027417">
    <property type="entry name" value="P-loop_NTPase"/>
</dbReference>
<dbReference type="InterPro" id="IPR003439">
    <property type="entry name" value="ABC_transporter-like_ATP-bd"/>
</dbReference>
<dbReference type="EMBL" id="LAJF01000082">
    <property type="protein sequence ID" value="KKB84175.1"/>
    <property type="molecule type" value="Genomic_DNA"/>
</dbReference>
<evidence type="ECO:0000259" key="8">
    <source>
        <dbReference type="PROSITE" id="PS50893"/>
    </source>
</evidence>
<dbReference type="SMART" id="SM00382">
    <property type="entry name" value="AAA"/>
    <property type="match status" value="1"/>
</dbReference>
<dbReference type="SUPFAM" id="SSF52540">
    <property type="entry name" value="P-loop containing nucleoside triphosphate hydrolases"/>
    <property type="match status" value="1"/>
</dbReference>
<keyword evidence="11" id="KW-1185">Reference proteome</keyword>
<evidence type="ECO:0000256" key="7">
    <source>
        <dbReference type="ARBA" id="ARBA00023136"/>
    </source>
</evidence>
<dbReference type="PANTHER" id="PTHR43166:SF6">
    <property type="entry name" value="PHOSPHONATES IMPORT ATP-BINDING PROTEIN PHNC"/>
    <property type="match status" value="1"/>
</dbReference>
<accession>A0A0F5LPA7</accession>
<dbReference type="PATRIC" id="fig|1121477.3.peg.3521"/>
<evidence type="ECO:0000256" key="2">
    <source>
        <dbReference type="ARBA" id="ARBA00022448"/>
    </source>
</evidence>